<sequence>MCITRPSSMIIPIRLYVTVNLEKHGNTRGQPDELDENLQSINSFIMMKMTQFFDHRKGLMWEKNVVIGNRDVFNEMHDANQIFSFLMAFPNRSVVRPNGVGIWIKKE</sequence>
<gene>
    <name evidence="1" type="ORF">BDA99DRAFT_543196</name>
</gene>
<evidence type="ECO:0000313" key="1">
    <source>
        <dbReference type="EMBL" id="KAI9246721.1"/>
    </source>
</evidence>
<keyword evidence="2" id="KW-1185">Reference proteome</keyword>
<comment type="caution">
    <text evidence="1">The sequence shown here is derived from an EMBL/GenBank/DDBJ whole genome shotgun (WGS) entry which is preliminary data.</text>
</comment>
<protein>
    <submittedName>
        <fullName evidence="1">Uncharacterized protein</fullName>
    </submittedName>
</protein>
<reference evidence="1" key="2">
    <citation type="submission" date="2023-02" db="EMBL/GenBank/DDBJ databases">
        <authorList>
            <consortium name="DOE Joint Genome Institute"/>
            <person name="Mondo S.J."/>
            <person name="Chang Y."/>
            <person name="Wang Y."/>
            <person name="Ahrendt S."/>
            <person name="Andreopoulos W."/>
            <person name="Barry K."/>
            <person name="Beard J."/>
            <person name="Benny G.L."/>
            <person name="Blankenship S."/>
            <person name="Bonito G."/>
            <person name="Cuomo C."/>
            <person name="Desiro A."/>
            <person name="Gervers K.A."/>
            <person name="Hundley H."/>
            <person name="Kuo A."/>
            <person name="LaButti K."/>
            <person name="Lang B.F."/>
            <person name="Lipzen A."/>
            <person name="O'Donnell K."/>
            <person name="Pangilinan J."/>
            <person name="Reynolds N."/>
            <person name="Sandor L."/>
            <person name="Smith M.W."/>
            <person name="Tsang A."/>
            <person name="Grigoriev I.V."/>
            <person name="Stajich J.E."/>
            <person name="Spatafora J.W."/>
        </authorList>
    </citation>
    <scope>NUCLEOTIDE SEQUENCE</scope>
    <source>
        <strain evidence="1">RSA 2281</strain>
    </source>
</reference>
<proteinExistence type="predicted"/>
<dbReference type="Proteomes" id="UP001209540">
    <property type="component" value="Unassembled WGS sequence"/>
</dbReference>
<dbReference type="EMBL" id="JAIXMP010000045">
    <property type="protein sequence ID" value="KAI9246721.1"/>
    <property type="molecule type" value="Genomic_DNA"/>
</dbReference>
<organism evidence="1 2">
    <name type="scientific">Phascolomyces articulosus</name>
    <dbReference type="NCBI Taxonomy" id="60185"/>
    <lineage>
        <taxon>Eukaryota</taxon>
        <taxon>Fungi</taxon>
        <taxon>Fungi incertae sedis</taxon>
        <taxon>Mucoromycota</taxon>
        <taxon>Mucoromycotina</taxon>
        <taxon>Mucoromycetes</taxon>
        <taxon>Mucorales</taxon>
        <taxon>Lichtheimiaceae</taxon>
        <taxon>Phascolomyces</taxon>
    </lineage>
</organism>
<dbReference type="AlphaFoldDB" id="A0AAD5JXM8"/>
<reference evidence="1" key="1">
    <citation type="journal article" date="2022" name="IScience">
        <title>Evolution of zygomycete secretomes and the origins of terrestrial fungal ecologies.</title>
        <authorList>
            <person name="Chang Y."/>
            <person name="Wang Y."/>
            <person name="Mondo S."/>
            <person name="Ahrendt S."/>
            <person name="Andreopoulos W."/>
            <person name="Barry K."/>
            <person name="Beard J."/>
            <person name="Benny G.L."/>
            <person name="Blankenship S."/>
            <person name="Bonito G."/>
            <person name="Cuomo C."/>
            <person name="Desiro A."/>
            <person name="Gervers K.A."/>
            <person name="Hundley H."/>
            <person name="Kuo A."/>
            <person name="LaButti K."/>
            <person name="Lang B.F."/>
            <person name="Lipzen A."/>
            <person name="O'Donnell K."/>
            <person name="Pangilinan J."/>
            <person name="Reynolds N."/>
            <person name="Sandor L."/>
            <person name="Smith M.E."/>
            <person name="Tsang A."/>
            <person name="Grigoriev I.V."/>
            <person name="Stajich J.E."/>
            <person name="Spatafora J.W."/>
        </authorList>
    </citation>
    <scope>NUCLEOTIDE SEQUENCE</scope>
    <source>
        <strain evidence="1">RSA 2281</strain>
    </source>
</reference>
<accession>A0AAD5JXM8</accession>
<name>A0AAD5JXM8_9FUNG</name>
<evidence type="ECO:0000313" key="2">
    <source>
        <dbReference type="Proteomes" id="UP001209540"/>
    </source>
</evidence>